<dbReference type="SUPFAM" id="SSF54593">
    <property type="entry name" value="Glyoxalase/Bleomycin resistance protein/Dihydroxybiphenyl dioxygenase"/>
    <property type="match status" value="1"/>
</dbReference>
<dbReference type="InterPro" id="IPR029068">
    <property type="entry name" value="Glyas_Bleomycin-R_OHBP_Dase"/>
</dbReference>
<evidence type="ECO:0000313" key="5">
    <source>
        <dbReference type="EMBL" id="RAK67866.1"/>
    </source>
</evidence>
<gene>
    <name evidence="5" type="ORF">DJ019_05045</name>
</gene>
<sequence length="139" mass="15455">MTAAVVPELDVSDLADSLRFYVGTLGFAVRYERPEERFAYLERGQAELMLEEADGPGRRFRTAPLERPFGRGVNLQIACADVEALHGRAVIAGAEVIVGLETRWYRAGSVEKGNRQFVVADPDGYLLRLFQDLGERPPT</sequence>
<evidence type="ECO:0000259" key="4">
    <source>
        <dbReference type="PROSITE" id="PS51819"/>
    </source>
</evidence>
<dbReference type="EMBL" id="QFYS01000002">
    <property type="protein sequence ID" value="RAK67866.1"/>
    <property type="molecule type" value="Genomic_DNA"/>
</dbReference>
<comment type="caution">
    <text evidence="5">The sequence shown here is derived from an EMBL/GenBank/DDBJ whole genome shotgun (WGS) entry which is preliminary data.</text>
</comment>
<dbReference type="CDD" id="cd08349">
    <property type="entry name" value="BLMA_like"/>
    <property type="match status" value="1"/>
</dbReference>
<keyword evidence="6" id="KW-1185">Reference proteome</keyword>
<dbReference type="OrthoDB" id="9791602at2"/>
<reference evidence="5 6" key="1">
    <citation type="submission" date="2018-05" db="EMBL/GenBank/DDBJ databases">
        <authorList>
            <person name="Lanie J.A."/>
            <person name="Ng W.-L."/>
            <person name="Kazmierczak K.M."/>
            <person name="Andrzejewski T.M."/>
            <person name="Davidsen T.M."/>
            <person name="Wayne K.J."/>
            <person name="Tettelin H."/>
            <person name="Glass J.I."/>
            <person name="Rusch D."/>
            <person name="Podicherti R."/>
            <person name="Tsui H.-C.T."/>
            <person name="Winkler M.E."/>
        </authorList>
    </citation>
    <scope>NUCLEOTIDE SEQUENCE [LARGE SCALE GENOMIC DNA]</scope>
    <source>
        <strain evidence="5 6">BUT-10</strain>
    </source>
</reference>
<dbReference type="RefSeq" id="WP_111275475.1">
    <property type="nucleotide sequence ID" value="NZ_QFYS01000002.1"/>
</dbReference>
<comment type="similarity">
    <text evidence="1">Belongs to the bleomycin resistance protein family.</text>
</comment>
<dbReference type="InterPro" id="IPR000335">
    <property type="entry name" value="Bleomycin-R"/>
</dbReference>
<evidence type="ECO:0000256" key="3">
    <source>
        <dbReference type="ARBA" id="ARBA00023251"/>
    </source>
</evidence>
<feature type="domain" description="VOC" evidence="4">
    <location>
        <begin position="1"/>
        <end position="132"/>
    </location>
</feature>
<dbReference type="Pfam" id="PF00903">
    <property type="entry name" value="Glyoxalase"/>
    <property type="match status" value="1"/>
</dbReference>
<evidence type="ECO:0000313" key="6">
    <source>
        <dbReference type="Proteomes" id="UP000249524"/>
    </source>
</evidence>
<dbReference type="InterPro" id="IPR004360">
    <property type="entry name" value="Glyas_Fos-R_dOase_dom"/>
</dbReference>
<evidence type="ECO:0000256" key="2">
    <source>
        <dbReference type="ARBA" id="ARBA00021572"/>
    </source>
</evidence>
<dbReference type="Gene3D" id="3.10.180.10">
    <property type="entry name" value="2,3-Dihydroxybiphenyl 1,2-Dioxygenase, domain 1"/>
    <property type="match status" value="1"/>
</dbReference>
<keyword evidence="3" id="KW-0046">Antibiotic resistance</keyword>
<organism evidence="5 6">
    <name type="scientific">Phenylobacterium kunshanense</name>
    <dbReference type="NCBI Taxonomy" id="1445034"/>
    <lineage>
        <taxon>Bacteria</taxon>
        <taxon>Pseudomonadati</taxon>
        <taxon>Pseudomonadota</taxon>
        <taxon>Alphaproteobacteria</taxon>
        <taxon>Caulobacterales</taxon>
        <taxon>Caulobacteraceae</taxon>
        <taxon>Phenylobacterium</taxon>
    </lineage>
</organism>
<accession>A0A328BPF3</accession>
<protein>
    <recommendedName>
        <fullName evidence="2">Bleomycin resistance protein</fullName>
    </recommendedName>
</protein>
<dbReference type="GO" id="GO:0046677">
    <property type="term" value="P:response to antibiotic"/>
    <property type="evidence" value="ECO:0007669"/>
    <property type="project" value="UniProtKB-KW"/>
</dbReference>
<evidence type="ECO:0000256" key="1">
    <source>
        <dbReference type="ARBA" id="ARBA00011051"/>
    </source>
</evidence>
<dbReference type="InterPro" id="IPR037523">
    <property type="entry name" value="VOC_core"/>
</dbReference>
<name>A0A328BPF3_9CAUL</name>
<proteinExistence type="inferred from homology"/>
<dbReference type="Proteomes" id="UP000249524">
    <property type="component" value="Unassembled WGS sequence"/>
</dbReference>
<dbReference type="PROSITE" id="PS51819">
    <property type="entry name" value="VOC"/>
    <property type="match status" value="1"/>
</dbReference>
<dbReference type="AlphaFoldDB" id="A0A328BPF3"/>